<organism evidence="2 3">
    <name type="scientific">Pleurodeles waltl</name>
    <name type="common">Iberian ribbed newt</name>
    <dbReference type="NCBI Taxonomy" id="8319"/>
    <lineage>
        <taxon>Eukaryota</taxon>
        <taxon>Metazoa</taxon>
        <taxon>Chordata</taxon>
        <taxon>Craniata</taxon>
        <taxon>Vertebrata</taxon>
        <taxon>Euteleostomi</taxon>
        <taxon>Amphibia</taxon>
        <taxon>Batrachia</taxon>
        <taxon>Caudata</taxon>
        <taxon>Salamandroidea</taxon>
        <taxon>Salamandridae</taxon>
        <taxon>Pleurodelinae</taxon>
        <taxon>Pleurodeles</taxon>
    </lineage>
</organism>
<name>A0AAV7T287_PLEWA</name>
<dbReference type="AlphaFoldDB" id="A0AAV7T287"/>
<sequence length="86" mass="9048">MPWGYVLGRRWPRGTSRSDIPASEGPSKGGRIAATPGKAGLLNSPEKERVGPKPTPSTQEARKTPTNAAQRTGRPGGGKTLKLAML</sequence>
<reference evidence="2" key="1">
    <citation type="journal article" date="2022" name="bioRxiv">
        <title>Sequencing and chromosome-scale assembly of the giantPleurodeles waltlgenome.</title>
        <authorList>
            <person name="Brown T."/>
            <person name="Elewa A."/>
            <person name="Iarovenko S."/>
            <person name="Subramanian E."/>
            <person name="Araus A.J."/>
            <person name="Petzold A."/>
            <person name="Susuki M."/>
            <person name="Suzuki K.-i.T."/>
            <person name="Hayashi T."/>
            <person name="Toyoda A."/>
            <person name="Oliveira C."/>
            <person name="Osipova E."/>
            <person name="Leigh N.D."/>
            <person name="Simon A."/>
            <person name="Yun M.H."/>
        </authorList>
    </citation>
    <scope>NUCLEOTIDE SEQUENCE</scope>
    <source>
        <strain evidence="2">20211129_DDA</strain>
        <tissue evidence="2">Liver</tissue>
    </source>
</reference>
<evidence type="ECO:0000313" key="2">
    <source>
        <dbReference type="EMBL" id="KAJ1170168.1"/>
    </source>
</evidence>
<dbReference type="EMBL" id="JANPWB010000007">
    <property type="protein sequence ID" value="KAJ1170168.1"/>
    <property type="molecule type" value="Genomic_DNA"/>
</dbReference>
<feature type="compositionally biased region" description="Polar residues" evidence="1">
    <location>
        <begin position="56"/>
        <end position="70"/>
    </location>
</feature>
<feature type="region of interest" description="Disordered" evidence="1">
    <location>
        <begin position="1"/>
        <end position="86"/>
    </location>
</feature>
<gene>
    <name evidence="2" type="ORF">NDU88_002049</name>
</gene>
<dbReference type="Proteomes" id="UP001066276">
    <property type="component" value="Chromosome 4_1"/>
</dbReference>
<protein>
    <submittedName>
        <fullName evidence="2">Uncharacterized protein</fullName>
    </submittedName>
</protein>
<keyword evidence="3" id="KW-1185">Reference proteome</keyword>
<comment type="caution">
    <text evidence="2">The sequence shown here is derived from an EMBL/GenBank/DDBJ whole genome shotgun (WGS) entry which is preliminary data.</text>
</comment>
<evidence type="ECO:0000313" key="3">
    <source>
        <dbReference type="Proteomes" id="UP001066276"/>
    </source>
</evidence>
<proteinExistence type="predicted"/>
<accession>A0AAV7T287</accession>
<evidence type="ECO:0000256" key="1">
    <source>
        <dbReference type="SAM" id="MobiDB-lite"/>
    </source>
</evidence>